<dbReference type="EC" id="6.1.1.23" evidence="7"/>
<comment type="caution">
    <text evidence="7">Lacks conserved residue(s) required for the propagation of feature annotation.</text>
</comment>
<evidence type="ECO:0000313" key="9">
    <source>
        <dbReference type="EMBL" id="KPL88392.1"/>
    </source>
</evidence>
<dbReference type="AlphaFoldDB" id="A0A0P6XV91"/>
<dbReference type="Pfam" id="PF02938">
    <property type="entry name" value="GAD"/>
    <property type="match status" value="1"/>
</dbReference>
<feature type="site" description="Important for tRNA non-discrimination" evidence="7">
    <location>
        <position position="31"/>
    </location>
</feature>
<dbReference type="GO" id="GO:0003676">
    <property type="term" value="F:nucleic acid binding"/>
    <property type="evidence" value="ECO:0007669"/>
    <property type="project" value="InterPro"/>
</dbReference>
<evidence type="ECO:0000256" key="1">
    <source>
        <dbReference type="ARBA" id="ARBA00006303"/>
    </source>
</evidence>
<feature type="binding site" evidence="7">
    <location>
        <position position="450"/>
    </location>
    <ligand>
        <name>L-aspartate</name>
        <dbReference type="ChEBI" id="CHEBI:29991"/>
    </ligand>
</feature>
<dbReference type="InterPro" id="IPR047089">
    <property type="entry name" value="Asp-tRNA-ligase_1_N"/>
</dbReference>
<feature type="domain" description="Aminoacyl-transfer RNA synthetases class-II family profile" evidence="8">
    <location>
        <begin position="142"/>
        <end position="557"/>
    </location>
</feature>
<dbReference type="NCBIfam" id="NF001750">
    <property type="entry name" value="PRK00476.1"/>
    <property type="match status" value="1"/>
</dbReference>
<dbReference type="InterPro" id="IPR002312">
    <property type="entry name" value="Asp/Asn-tRNA-synth_IIb"/>
</dbReference>
<evidence type="ECO:0000256" key="5">
    <source>
        <dbReference type="ARBA" id="ARBA00022917"/>
    </source>
</evidence>
<dbReference type="PATRIC" id="fig|872965.6.peg.1262"/>
<dbReference type="InterPro" id="IPR004115">
    <property type="entry name" value="GAD-like_sf"/>
</dbReference>
<dbReference type="HAMAP" id="MF_00044">
    <property type="entry name" value="Asp_tRNA_synth_type1"/>
    <property type="match status" value="1"/>
</dbReference>
<evidence type="ECO:0000256" key="6">
    <source>
        <dbReference type="ARBA" id="ARBA00023146"/>
    </source>
</evidence>
<dbReference type="SUPFAM" id="SSF50249">
    <property type="entry name" value="Nucleic acid-binding proteins"/>
    <property type="match status" value="1"/>
</dbReference>
<evidence type="ECO:0000313" key="10">
    <source>
        <dbReference type="Proteomes" id="UP000050502"/>
    </source>
</evidence>
<dbReference type="NCBIfam" id="TIGR00459">
    <property type="entry name" value="aspS_bact"/>
    <property type="match status" value="1"/>
</dbReference>
<proteinExistence type="inferred from homology"/>
<evidence type="ECO:0000256" key="3">
    <source>
        <dbReference type="ARBA" id="ARBA00022741"/>
    </source>
</evidence>
<organism evidence="9 10">
    <name type="scientific">Ardenticatena maritima</name>
    <dbReference type="NCBI Taxonomy" id="872965"/>
    <lineage>
        <taxon>Bacteria</taxon>
        <taxon>Bacillati</taxon>
        <taxon>Chloroflexota</taxon>
        <taxon>Ardenticatenia</taxon>
        <taxon>Ardenticatenales</taxon>
        <taxon>Ardenticatenaceae</taxon>
        <taxon>Ardenticatena</taxon>
    </lineage>
</organism>
<dbReference type="Pfam" id="PF00152">
    <property type="entry name" value="tRNA-synt_2"/>
    <property type="match status" value="1"/>
</dbReference>
<dbReference type="GO" id="GO:0004815">
    <property type="term" value="F:aspartate-tRNA ligase activity"/>
    <property type="evidence" value="ECO:0007669"/>
    <property type="project" value="UniProtKB-UniRule"/>
</dbReference>
<dbReference type="Pfam" id="PF01336">
    <property type="entry name" value="tRNA_anti-codon"/>
    <property type="match status" value="1"/>
</dbReference>
<dbReference type="RefSeq" id="WP_054494173.1">
    <property type="nucleotide sequence ID" value="NZ_BBZA01000265.1"/>
</dbReference>
<dbReference type="PROSITE" id="PS50862">
    <property type="entry name" value="AA_TRNA_LIGASE_II"/>
    <property type="match status" value="1"/>
</dbReference>
<keyword evidence="7" id="KW-0963">Cytoplasm</keyword>
<keyword evidence="5 7" id="KW-0648">Protein biosynthesis</keyword>
<dbReference type="PANTHER" id="PTHR22594:SF5">
    <property type="entry name" value="ASPARTATE--TRNA LIGASE, MITOCHONDRIAL"/>
    <property type="match status" value="1"/>
</dbReference>
<dbReference type="OrthoDB" id="9802326at2"/>
<dbReference type="PANTHER" id="PTHR22594">
    <property type="entry name" value="ASPARTYL/LYSYL-TRNA SYNTHETASE"/>
    <property type="match status" value="1"/>
</dbReference>
<protein>
    <recommendedName>
        <fullName evidence="7">Aspartate--tRNA(Asp/Asn) ligase</fullName>
        <ecNumber evidence="7">6.1.1.23</ecNumber>
    </recommendedName>
    <alternativeName>
        <fullName evidence="7">Aspartyl-tRNA synthetase</fullName>
        <shortName evidence="7">AspRS</shortName>
    </alternativeName>
    <alternativeName>
        <fullName evidence="7">Non-discriminating aspartyl-tRNA synthetase</fullName>
        <shortName evidence="7">ND-AspRS</shortName>
    </alternativeName>
</protein>
<feature type="binding site" evidence="7">
    <location>
        <position position="484"/>
    </location>
    <ligand>
        <name>ATP</name>
        <dbReference type="ChEBI" id="CHEBI:30616"/>
    </ligand>
</feature>
<dbReference type="Gene3D" id="3.30.1360.30">
    <property type="entry name" value="GAD-like domain"/>
    <property type="match status" value="1"/>
</dbReference>
<dbReference type="SUPFAM" id="SSF55681">
    <property type="entry name" value="Class II aaRS and biotin synthetases"/>
    <property type="match status" value="1"/>
</dbReference>
<dbReference type="InterPro" id="IPR047090">
    <property type="entry name" value="AspRS_core"/>
</dbReference>
<keyword evidence="3 7" id="KW-0547">Nucleotide-binding</keyword>
<keyword evidence="2 7" id="KW-0436">Ligase</keyword>
<accession>A0A0P6XV91</accession>
<evidence type="ECO:0000256" key="7">
    <source>
        <dbReference type="HAMAP-Rule" id="MF_00044"/>
    </source>
</evidence>
<comment type="caution">
    <text evidence="9">The sequence shown here is derived from an EMBL/GenBank/DDBJ whole genome shotgun (WGS) entry which is preliminary data.</text>
</comment>
<dbReference type="GO" id="GO:0005737">
    <property type="term" value="C:cytoplasm"/>
    <property type="evidence" value="ECO:0007669"/>
    <property type="project" value="UniProtKB-SubCell"/>
</dbReference>
<sequence>MLRTHLAGELRATHAGQQVVLAGWVHRRRDHGGLIFVDLRDREGIVQIVFDPKRSGDAFHSAETLRHEDVVQIEGTVALRPPEMVNPNLATGEVEVYATRLTVLNRAKTPPFVIRDEINVGEELRLRYRYLDLRRPRMQRNLHIRHRTIKFIRDWLDARGFWEIETPILIKSTPEGARDFLVPSRLQPGKFYALPQSPQQLKQLLMVSGIDRYFQIARCFRDEDLRGDRQPEFTQLDLEMAFVEAEDVMALNEALMTELVQTVTPHKRIKQTPFPRLTYAEAMERYGSDKPDLRFGMELIDVAAVWAETDFRAFKGVIESGGRVKAIVAPGLATYSRKQISELEDLAKGWGAKGLAWVKVEEGGTLSGGVARFLENVRDAFLQTTGAQPGDLVLMVADTADVVHEVLGRLRLELGDRLGLRDKDELAFVWIVDFPLVEWNEDEGRWDAVHHPFTSPKPEDIPLLDTDPGKVRAQAYDLAGNGWELAGGSIRIHRRDVQAKMFQLLNIDEATAQERFGHMLEAFEYGAPPHGGIAWGIDRVVMVLADEPNIREVIAFPKTASGADLMTGAPSEVDPKQLEELHLKIVLPEREPASSAE</sequence>
<dbReference type="InterPro" id="IPR012340">
    <property type="entry name" value="NA-bd_OB-fold"/>
</dbReference>
<dbReference type="Gene3D" id="3.30.930.10">
    <property type="entry name" value="Bira Bifunctional Protein, Domain 2"/>
    <property type="match status" value="1"/>
</dbReference>
<comment type="similarity">
    <text evidence="1 7">Belongs to the class-II aminoacyl-tRNA synthetase family. Type 1 subfamily.</text>
</comment>
<feature type="binding site" evidence="7">
    <location>
        <begin position="221"/>
        <end position="223"/>
    </location>
    <ligand>
        <name>ATP</name>
        <dbReference type="ChEBI" id="CHEBI:30616"/>
    </ligand>
</feature>
<feature type="binding site" evidence="7">
    <location>
        <begin position="536"/>
        <end position="539"/>
    </location>
    <ligand>
        <name>ATP</name>
        <dbReference type="ChEBI" id="CHEBI:30616"/>
    </ligand>
</feature>
<feature type="binding site" evidence="7">
    <location>
        <position position="491"/>
    </location>
    <ligand>
        <name>L-aspartate</name>
        <dbReference type="ChEBI" id="CHEBI:29991"/>
    </ligand>
</feature>
<comment type="subunit">
    <text evidence="7">Homodimer.</text>
</comment>
<dbReference type="CDD" id="cd00777">
    <property type="entry name" value="AspRS_core"/>
    <property type="match status" value="1"/>
</dbReference>
<comment type="catalytic activity">
    <reaction evidence="7">
        <text>tRNA(Asx) + L-aspartate + ATP = L-aspartyl-tRNA(Asx) + AMP + diphosphate</text>
        <dbReference type="Rhea" id="RHEA:18349"/>
        <dbReference type="Rhea" id="RHEA-COMP:9710"/>
        <dbReference type="Rhea" id="RHEA-COMP:9711"/>
        <dbReference type="ChEBI" id="CHEBI:29991"/>
        <dbReference type="ChEBI" id="CHEBI:30616"/>
        <dbReference type="ChEBI" id="CHEBI:33019"/>
        <dbReference type="ChEBI" id="CHEBI:78442"/>
        <dbReference type="ChEBI" id="CHEBI:78516"/>
        <dbReference type="ChEBI" id="CHEBI:456215"/>
        <dbReference type="EC" id="6.1.1.23"/>
    </reaction>
</comment>
<comment type="function">
    <text evidence="7">Aspartyl-tRNA synthetase with relaxed tRNA specificity since it is able to aspartylate not only its cognate tRNA(Asp) but also tRNA(Asn). Reaction proceeds in two steps: L-aspartate is first activated by ATP to form Asp-AMP and then transferred to the acceptor end of tRNA(Asp/Asn).</text>
</comment>
<dbReference type="InterPro" id="IPR004364">
    <property type="entry name" value="Aa-tRNA-synt_II"/>
</dbReference>
<evidence type="ECO:0000256" key="2">
    <source>
        <dbReference type="ARBA" id="ARBA00022598"/>
    </source>
</evidence>
<dbReference type="Proteomes" id="UP000050502">
    <property type="component" value="Unassembled WGS sequence"/>
</dbReference>
<keyword evidence="6 7" id="KW-0030">Aminoacyl-tRNA synthetase</keyword>
<feature type="binding site" evidence="7">
    <location>
        <position position="175"/>
    </location>
    <ligand>
        <name>L-aspartate</name>
        <dbReference type="ChEBI" id="CHEBI:29991"/>
    </ligand>
</feature>
<dbReference type="PRINTS" id="PR01042">
    <property type="entry name" value="TRNASYNTHASP"/>
</dbReference>
<keyword evidence="4 7" id="KW-0067">ATP-binding</keyword>
<dbReference type="InterPro" id="IPR004524">
    <property type="entry name" value="Asp-tRNA-ligase_1"/>
</dbReference>
<evidence type="ECO:0000259" key="8">
    <source>
        <dbReference type="PROSITE" id="PS50862"/>
    </source>
</evidence>
<dbReference type="EMBL" id="LGKN01000004">
    <property type="protein sequence ID" value="KPL88392.1"/>
    <property type="molecule type" value="Genomic_DNA"/>
</dbReference>
<gene>
    <name evidence="7" type="primary">aspS</name>
    <name evidence="9" type="ORF">SE16_06140</name>
</gene>
<dbReference type="SUPFAM" id="SSF55261">
    <property type="entry name" value="GAD domain-like"/>
    <property type="match status" value="1"/>
</dbReference>
<dbReference type="GO" id="GO:0006422">
    <property type="term" value="P:aspartyl-tRNA aminoacylation"/>
    <property type="evidence" value="ECO:0007669"/>
    <property type="project" value="UniProtKB-UniRule"/>
</dbReference>
<feature type="binding site" evidence="7">
    <location>
        <position position="230"/>
    </location>
    <ligand>
        <name>ATP</name>
        <dbReference type="ChEBI" id="CHEBI:30616"/>
    </ligand>
</feature>
<dbReference type="InterPro" id="IPR045864">
    <property type="entry name" value="aa-tRNA-synth_II/BPL/LPL"/>
</dbReference>
<feature type="region of interest" description="Aspartate" evidence="7">
    <location>
        <begin position="199"/>
        <end position="202"/>
    </location>
</feature>
<reference evidence="9 10" key="1">
    <citation type="submission" date="2015-07" db="EMBL/GenBank/DDBJ databases">
        <title>Whole genome sequence of Ardenticatena maritima DSM 23922.</title>
        <authorList>
            <person name="Hemp J."/>
            <person name="Ward L.M."/>
            <person name="Pace L.A."/>
            <person name="Fischer W.W."/>
        </authorList>
    </citation>
    <scope>NUCLEOTIDE SEQUENCE [LARGE SCALE GENOMIC DNA]</scope>
    <source>
        <strain evidence="9 10">110S</strain>
    </source>
</reference>
<dbReference type="CDD" id="cd04317">
    <property type="entry name" value="EcAspRS_like_N"/>
    <property type="match status" value="1"/>
</dbReference>
<dbReference type="InterPro" id="IPR029351">
    <property type="entry name" value="GAD_dom"/>
</dbReference>
<feature type="binding site" evidence="7">
    <location>
        <position position="221"/>
    </location>
    <ligand>
        <name>L-aspartate</name>
        <dbReference type="ChEBI" id="CHEBI:29991"/>
    </ligand>
</feature>
<dbReference type="GO" id="GO:0050560">
    <property type="term" value="F:aspartate-tRNA(Asn) ligase activity"/>
    <property type="evidence" value="ECO:0007669"/>
    <property type="project" value="UniProtKB-EC"/>
</dbReference>
<evidence type="ECO:0000256" key="4">
    <source>
        <dbReference type="ARBA" id="ARBA00022840"/>
    </source>
</evidence>
<dbReference type="GO" id="GO:0005524">
    <property type="term" value="F:ATP binding"/>
    <property type="evidence" value="ECO:0007669"/>
    <property type="project" value="UniProtKB-UniRule"/>
</dbReference>
<name>A0A0P6XV91_9CHLR</name>
<dbReference type="Gene3D" id="2.40.50.140">
    <property type="entry name" value="Nucleic acid-binding proteins"/>
    <property type="match status" value="1"/>
</dbReference>
<comment type="subcellular location">
    <subcellularLocation>
        <location evidence="7">Cytoplasm</location>
    </subcellularLocation>
</comment>
<dbReference type="InterPro" id="IPR004365">
    <property type="entry name" value="NA-bd_OB_tRNA"/>
</dbReference>
<dbReference type="InterPro" id="IPR006195">
    <property type="entry name" value="aa-tRNA-synth_II"/>
</dbReference>